<evidence type="ECO:0000256" key="1">
    <source>
        <dbReference type="SAM" id="Phobius"/>
    </source>
</evidence>
<dbReference type="Proteomes" id="UP000664169">
    <property type="component" value="Unassembled WGS sequence"/>
</dbReference>
<evidence type="ECO:0000313" key="2">
    <source>
        <dbReference type="EMBL" id="CAF9915665.1"/>
    </source>
</evidence>
<sequence>MWVGKPQNTRRAGVIVFCFAISLTIWLNLPWLTLEVRKYYPLMSSFGHESQNTSVANTTLGVQRIFVVSSEDPSDPTSWRQKGLVAAANRTDLLLEIVSARNLQAWEVEEIDAQSKGSSQAWAAHNRALRQIIHENITIAIIMEDDVDWDINIRKLLAPSAQIAESTRTLTKSNRALDIASWPYGNQFDVFWLGHCGGRLMDSQPNITFLDESVLPASELAVWDKKPYNGAPDGYRGVRMKSGVVCSFAYAVTSSSAAKLLERRKNHEVAFDVEMNNACGGDLRCLTVQPELFHQQRMVGGRGSLIGEADEGKHGEMAGERPVTFNIRYSARCNAGHNNSDIVQCLPGSEDHQRFNGR</sequence>
<keyword evidence="1" id="KW-0472">Membrane</keyword>
<accession>A0A8H3IHA6</accession>
<protein>
    <recommendedName>
        <fullName evidence="4">Glycosyltransferase family 25 protein</fullName>
    </recommendedName>
</protein>
<evidence type="ECO:0000313" key="3">
    <source>
        <dbReference type="Proteomes" id="UP000664169"/>
    </source>
</evidence>
<dbReference type="EMBL" id="CAJPDQ010000010">
    <property type="protein sequence ID" value="CAF9915665.1"/>
    <property type="molecule type" value="Genomic_DNA"/>
</dbReference>
<organism evidence="2 3">
    <name type="scientific">Gomphillus americanus</name>
    <dbReference type="NCBI Taxonomy" id="1940652"/>
    <lineage>
        <taxon>Eukaryota</taxon>
        <taxon>Fungi</taxon>
        <taxon>Dikarya</taxon>
        <taxon>Ascomycota</taxon>
        <taxon>Pezizomycotina</taxon>
        <taxon>Lecanoromycetes</taxon>
        <taxon>OSLEUM clade</taxon>
        <taxon>Ostropomycetidae</taxon>
        <taxon>Ostropales</taxon>
        <taxon>Graphidaceae</taxon>
        <taxon>Gomphilloideae</taxon>
        <taxon>Gomphillus</taxon>
    </lineage>
</organism>
<comment type="caution">
    <text evidence="2">The sequence shown here is derived from an EMBL/GenBank/DDBJ whole genome shotgun (WGS) entry which is preliminary data.</text>
</comment>
<keyword evidence="1" id="KW-1133">Transmembrane helix</keyword>
<gene>
    <name evidence="2" type="ORF">GOMPHAMPRED_000821</name>
</gene>
<dbReference type="AlphaFoldDB" id="A0A8H3IHA6"/>
<proteinExistence type="predicted"/>
<evidence type="ECO:0008006" key="4">
    <source>
        <dbReference type="Google" id="ProtNLM"/>
    </source>
</evidence>
<reference evidence="2" key="1">
    <citation type="submission" date="2021-03" db="EMBL/GenBank/DDBJ databases">
        <authorList>
            <person name="Tagirdzhanova G."/>
        </authorList>
    </citation>
    <scope>NUCLEOTIDE SEQUENCE</scope>
</reference>
<keyword evidence="1" id="KW-0812">Transmembrane</keyword>
<feature type="transmembrane region" description="Helical" evidence="1">
    <location>
        <begin position="12"/>
        <end position="32"/>
    </location>
</feature>
<keyword evidence="3" id="KW-1185">Reference proteome</keyword>
<dbReference type="OrthoDB" id="47375at2759"/>
<name>A0A8H3IHA6_9LECA</name>